<proteinExistence type="predicted"/>
<dbReference type="AlphaFoldDB" id="A0A1C7M7G3"/>
<evidence type="ECO:0000259" key="3">
    <source>
        <dbReference type="PROSITE" id="PS50157"/>
    </source>
</evidence>
<dbReference type="Proteomes" id="UP000092993">
    <property type="component" value="Unassembled WGS sequence"/>
</dbReference>
<evidence type="ECO:0000256" key="1">
    <source>
        <dbReference type="PROSITE-ProRule" id="PRU00042"/>
    </source>
</evidence>
<keyword evidence="1" id="KW-0479">Metal-binding</keyword>
<dbReference type="Gene3D" id="3.30.160.60">
    <property type="entry name" value="Classic Zinc Finger"/>
    <property type="match status" value="1"/>
</dbReference>
<comment type="caution">
    <text evidence="4">The sequence shown here is derived from an EMBL/GenBank/DDBJ whole genome shotgun (WGS) entry which is preliminary data.</text>
</comment>
<dbReference type="PROSITE" id="PS00028">
    <property type="entry name" value="ZINC_FINGER_C2H2_1"/>
    <property type="match status" value="1"/>
</dbReference>
<keyword evidence="1" id="KW-0862">Zinc</keyword>
<sequence>MSYNTTTPTWVFSPIETLPLDQWEPSANSADGGLASTRHIFSTLCIRFRVGRRDEIRDDEWTASQINEGIFDGYNYQMARNIDGDFAVTIAANAHNQFVTCQDMLSSESPVQTASVQNGNVTHATEQMHAVATPVDRSLQPTISLPQQTSASKATRRKTTKKVAKPRKTRSKGKENAPPTARAKATSSIPVACLFPNCPKSYADARERNRHMLIHFPFQFVCQEAGCTKAFSRGDLLRRHWRDQHQTNEDDRSNYTSPKPAFPWDVDPEAFNKLRTPSSDVTDKTGKFVLRAKTNPQFYASHFGIYQSS</sequence>
<evidence type="ECO:0000256" key="2">
    <source>
        <dbReference type="SAM" id="MobiDB-lite"/>
    </source>
</evidence>
<feature type="compositionally biased region" description="Polar residues" evidence="2">
    <location>
        <begin position="139"/>
        <end position="152"/>
    </location>
</feature>
<evidence type="ECO:0000313" key="4">
    <source>
        <dbReference type="EMBL" id="OBZ72830.1"/>
    </source>
</evidence>
<dbReference type="GO" id="GO:0008270">
    <property type="term" value="F:zinc ion binding"/>
    <property type="evidence" value="ECO:0007669"/>
    <property type="project" value="UniProtKB-KW"/>
</dbReference>
<accession>A0A1C7M7G3</accession>
<feature type="domain" description="C2H2-type" evidence="3">
    <location>
        <begin position="220"/>
        <end position="250"/>
    </location>
</feature>
<protein>
    <recommendedName>
        <fullName evidence="3">C2H2-type domain-containing protein</fullName>
    </recommendedName>
</protein>
<keyword evidence="5" id="KW-1185">Reference proteome</keyword>
<dbReference type="Pfam" id="PF00096">
    <property type="entry name" value="zf-C2H2"/>
    <property type="match status" value="1"/>
</dbReference>
<gene>
    <name evidence="4" type="ORF">A0H81_06885</name>
</gene>
<organism evidence="4 5">
    <name type="scientific">Grifola frondosa</name>
    <name type="common">Maitake</name>
    <name type="synonym">Polyporus frondosus</name>
    <dbReference type="NCBI Taxonomy" id="5627"/>
    <lineage>
        <taxon>Eukaryota</taxon>
        <taxon>Fungi</taxon>
        <taxon>Dikarya</taxon>
        <taxon>Basidiomycota</taxon>
        <taxon>Agaricomycotina</taxon>
        <taxon>Agaricomycetes</taxon>
        <taxon>Polyporales</taxon>
        <taxon>Grifolaceae</taxon>
        <taxon>Grifola</taxon>
    </lineage>
</organism>
<dbReference type="OrthoDB" id="654211at2759"/>
<keyword evidence="1" id="KW-0863">Zinc-finger</keyword>
<evidence type="ECO:0000313" key="5">
    <source>
        <dbReference type="Proteomes" id="UP000092993"/>
    </source>
</evidence>
<name>A0A1C7M7G3_GRIFR</name>
<reference evidence="4 5" key="1">
    <citation type="submission" date="2016-03" db="EMBL/GenBank/DDBJ databases">
        <title>Whole genome sequencing of Grifola frondosa 9006-11.</title>
        <authorList>
            <person name="Min B."/>
            <person name="Park H."/>
            <person name="Kim J.-G."/>
            <person name="Cho H."/>
            <person name="Oh Y.-L."/>
            <person name="Kong W.-S."/>
            <person name="Choi I.-G."/>
        </authorList>
    </citation>
    <scope>NUCLEOTIDE SEQUENCE [LARGE SCALE GENOMIC DNA]</scope>
    <source>
        <strain evidence="4 5">9006-11</strain>
    </source>
</reference>
<feature type="region of interest" description="Disordered" evidence="2">
    <location>
        <begin position="134"/>
        <end position="186"/>
    </location>
</feature>
<feature type="compositionally biased region" description="Basic residues" evidence="2">
    <location>
        <begin position="154"/>
        <end position="171"/>
    </location>
</feature>
<dbReference type="PROSITE" id="PS50157">
    <property type="entry name" value="ZINC_FINGER_C2H2_2"/>
    <property type="match status" value="1"/>
</dbReference>
<feature type="region of interest" description="Disordered" evidence="2">
    <location>
        <begin position="244"/>
        <end position="266"/>
    </location>
</feature>
<feature type="compositionally biased region" description="Basic and acidic residues" evidence="2">
    <location>
        <begin position="244"/>
        <end position="253"/>
    </location>
</feature>
<dbReference type="STRING" id="5627.A0A1C7M7G3"/>
<dbReference type="SMART" id="SM00355">
    <property type="entry name" value="ZnF_C2H2"/>
    <property type="match status" value="2"/>
</dbReference>
<dbReference type="EMBL" id="LUGG01000007">
    <property type="protein sequence ID" value="OBZ72830.1"/>
    <property type="molecule type" value="Genomic_DNA"/>
</dbReference>
<dbReference type="InterPro" id="IPR013087">
    <property type="entry name" value="Znf_C2H2_type"/>
</dbReference>